<dbReference type="PANTHER" id="PTHR46825">
    <property type="entry name" value="D-ALANYL-D-ALANINE-CARBOXYPEPTIDASE/ENDOPEPTIDASE AMPH"/>
    <property type="match status" value="1"/>
</dbReference>
<comment type="caution">
    <text evidence="2">The sequence shown here is derived from an EMBL/GenBank/DDBJ whole genome shotgun (WGS) entry which is preliminary data.</text>
</comment>
<accession>A0A2N5M7N4</accession>
<dbReference type="Proteomes" id="UP000234748">
    <property type="component" value="Unassembled WGS sequence"/>
</dbReference>
<organism evidence="2 3">
    <name type="scientific">Peribacillus deserti</name>
    <dbReference type="NCBI Taxonomy" id="673318"/>
    <lineage>
        <taxon>Bacteria</taxon>
        <taxon>Bacillati</taxon>
        <taxon>Bacillota</taxon>
        <taxon>Bacilli</taxon>
        <taxon>Bacillales</taxon>
        <taxon>Bacillaceae</taxon>
        <taxon>Peribacillus</taxon>
    </lineage>
</organism>
<feature type="domain" description="Beta-lactamase-related" evidence="1">
    <location>
        <begin position="23"/>
        <end position="375"/>
    </location>
</feature>
<dbReference type="EMBL" id="PGUY01000023">
    <property type="protein sequence ID" value="PLT30345.1"/>
    <property type="molecule type" value="Genomic_DNA"/>
</dbReference>
<dbReference type="InterPro" id="IPR012338">
    <property type="entry name" value="Beta-lactam/transpept-like"/>
</dbReference>
<proteinExistence type="predicted"/>
<dbReference type="InterPro" id="IPR050491">
    <property type="entry name" value="AmpC-like"/>
</dbReference>
<keyword evidence="3" id="KW-1185">Reference proteome</keyword>
<reference evidence="2 3" key="1">
    <citation type="submission" date="2017-11" db="EMBL/GenBank/DDBJ databases">
        <title>Comparitive Functional Genomics of Dry Heat Resistant strains isolated from the Viking Spacecraft.</title>
        <authorList>
            <person name="Seuylemezian A."/>
            <person name="Cooper K."/>
            <person name="Vaishampayan P."/>
        </authorList>
    </citation>
    <scope>NUCLEOTIDE SEQUENCE [LARGE SCALE GENOMIC DNA]</scope>
    <source>
        <strain evidence="2 3">V1-29</strain>
    </source>
</reference>
<dbReference type="AlphaFoldDB" id="A0A2N5M7N4"/>
<sequence>MRTLFREVIHMKDLMVKAERISEYIQDLLDEDQTVGVSVCIVEGSSTIYSQGFGLAQLWPVPRAMTPDTIMSIQSVSKNFMAVSILQLVEKGQLQLDSPLSTYLPYFRTTDKEQSDKITIRHILSHTAGFPADLGIANMIAPNVREIFSDTPDEFQEALNHYGLTEHELKNIKKREDVTKWFKKVELETEPGKQWEYCTDGYVLLADVFEKITGQTWERHLTEHILTEIGMDRTTADADYTQNDADSSRYFMGPQRKETPFPINPIAAPIGFLYSTANNLGKYLAFHLSGKPSVLSMSSVEEMQMPISRVSSDWYPAGWKYGLGWFTGTYKNETIIEHGGGQMAVRALISLVPRRKLGIVVLMNTDSSLHRKINRKIMDILFEEVISP</sequence>
<dbReference type="Pfam" id="PF00144">
    <property type="entry name" value="Beta-lactamase"/>
    <property type="match status" value="1"/>
</dbReference>
<dbReference type="InterPro" id="IPR001466">
    <property type="entry name" value="Beta-lactam-related"/>
</dbReference>
<protein>
    <submittedName>
        <fullName evidence="2">Penicillin-binding protein</fullName>
    </submittedName>
</protein>
<evidence type="ECO:0000259" key="1">
    <source>
        <dbReference type="Pfam" id="PF00144"/>
    </source>
</evidence>
<dbReference type="OrthoDB" id="846150at2"/>
<dbReference type="PANTHER" id="PTHR46825:SF15">
    <property type="entry name" value="BETA-LACTAMASE-RELATED DOMAIN-CONTAINING PROTEIN"/>
    <property type="match status" value="1"/>
</dbReference>
<evidence type="ECO:0000313" key="2">
    <source>
        <dbReference type="EMBL" id="PLT30345.1"/>
    </source>
</evidence>
<name>A0A2N5M7N4_9BACI</name>
<gene>
    <name evidence="2" type="ORF">CUU66_08370</name>
</gene>
<evidence type="ECO:0000313" key="3">
    <source>
        <dbReference type="Proteomes" id="UP000234748"/>
    </source>
</evidence>
<dbReference type="SUPFAM" id="SSF56601">
    <property type="entry name" value="beta-lactamase/transpeptidase-like"/>
    <property type="match status" value="1"/>
</dbReference>
<dbReference type="Gene3D" id="3.40.710.10">
    <property type="entry name" value="DD-peptidase/beta-lactamase superfamily"/>
    <property type="match status" value="1"/>
</dbReference>